<evidence type="ECO:0000313" key="1">
    <source>
        <dbReference type="EMBL" id="AUG52023.1"/>
    </source>
</evidence>
<accession>A0ABN5FCE8</accession>
<sequence>MPELAALATRLVRGSFYLPLPCCLPGQLLRNQFGRDNVTAEKPTGNFASIDGWQGFIDQQPSMINPVWNGPDLFWAIRELIGQK</sequence>
<dbReference type="Proteomes" id="UP000233458">
    <property type="component" value="Chromosome"/>
</dbReference>
<name>A0ABN5FCE8_9PROT</name>
<evidence type="ECO:0000313" key="2">
    <source>
        <dbReference type="Proteomes" id="UP000233458"/>
    </source>
</evidence>
<reference evidence="1 2" key="1">
    <citation type="submission" date="2017-10" db="EMBL/GenBank/DDBJ databases">
        <title>Biodiversity and function of Thalassospira species in the particle-attached aromatic-hydrocarbon-degrading consortia from the surface seawater of the China South Sea.</title>
        <authorList>
            <person name="Dong C."/>
            <person name="Liu R."/>
            <person name="Shao Z."/>
        </authorList>
    </citation>
    <scope>NUCLEOTIDE SEQUENCE [LARGE SCALE GENOMIC DNA]</scope>
    <source>
        <strain evidence="1 2">CSC3H3</strain>
    </source>
</reference>
<proteinExistence type="predicted"/>
<gene>
    <name evidence="1" type="ORF">CSC3H3_04265</name>
</gene>
<dbReference type="EMBL" id="CP024199">
    <property type="protein sequence ID" value="AUG52023.1"/>
    <property type="molecule type" value="Genomic_DNA"/>
</dbReference>
<protein>
    <submittedName>
        <fullName evidence="1">Uncharacterized protein</fullName>
    </submittedName>
</protein>
<organism evidence="1 2">
    <name type="scientific">Thalassospira marina</name>
    <dbReference type="NCBI Taxonomy" id="2048283"/>
    <lineage>
        <taxon>Bacteria</taxon>
        <taxon>Pseudomonadati</taxon>
        <taxon>Pseudomonadota</taxon>
        <taxon>Alphaproteobacteria</taxon>
        <taxon>Rhodospirillales</taxon>
        <taxon>Thalassospiraceae</taxon>
        <taxon>Thalassospira</taxon>
    </lineage>
</organism>
<keyword evidence="2" id="KW-1185">Reference proteome</keyword>